<dbReference type="Pfam" id="PF10995">
    <property type="entry name" value="CBP_BcsE"/>
    <property type="match status" value="1"/>
</dbReference>
<evidence type="ECO:0000256" key="1">
    <source>
        <dbReference type="SAM" id="MobiDB-lite"/>
    </source>
</evidence>
<dbReference type="AlphaFoldDB" id="A0A939GW18"/>
<name>A0A939GW18_9BURK</name>
<proteinExistence type="predicted"/>
<gene>
    <name evidence="2" type="ORF">J1777_00700</name>
</gene>
<dbReference type="Proteomes" id="UP000664731">
    <property type="component" value="Unassembled WGS sequence"/>
</dbReference>
<dbReference type="InterPro" id="IPR017745">
    <property type="entry name" value="BcsE"/>
</dbReference>
<protein>
    <recommendedName>
        <fullName evidence="4">Cellulose biosynthesis protein BcsE</fullName>
    </recommendedName>
</protein>
<organism evidence="2 3">
    <name type="scientific">Comamonas denitrificans</name>
    <dbReference type="NCBI Taxonomy" id="117506"/>
    <lineage>
        <taxon>Bacteria</taxon>
        <taxon>Pseudomonadati</taxon>
        <taxon>Pseudomonadota</taxon>
        <taxon>Betaproteobacteria</taxon>
        <taxon>Burkholderiales</taxon>
        <taxon>Comamonadaceae</taxon>
        <taxon>Comamonas</taxon>
    </lineage>
</organism>
<comment type="caution">
    <text evidence="2">The sequence shown here is derived from an EMBL/GenBank/DDBJ whole genome shotgun (WGS) entry which is preliminary data.</text>
</comment>
<feature type="region of interest" description="Disordered" evidence="1">
    <location>
        <begin position="567"/>
        <end position="596"/>
    </location>
</feature>
<dbReference type="GO" id="GO:0035438">
    <property type="term" value="F:cyclic-di-GMP binding"/>
    <property type="evidence" value="ECO:0007669"/>
    <property type="project" value="InterPro"/>
</dbReference>
<dbReference type="EMBL" id="JAFNME010000001">
    <property type="protein sequence ID" value="MBO1248361.1"/>
    <property type="molecule type" value="Genomic_DNA"/>
</dbReference>
<sequence length="596" mass="63270">MTARKDRRSWWQRFWRVAAQPAQPVSVGMDGLPAGVGVLPAGAPAVLLAADEASSQVWGPLVLQSLLAAGPVLVLASSAQQADALWQHAPLRQAYAAGQLQVMLFPAKQQALLRQENLGAWASEVRRAGLAAGASLCVLDARAMLSGASQAQLRSLGGQLRRFAKRHAWPIVLMLPLAPPASAGGAALQASLAEAEQLASAARSASLGLGHVATLEHTGDHPVLALHSWDGPQGMVFHMRYDLQLQAGRLCYAGSYSHGEVPVLVQAPDLEVVYTTTACVPPPIEVPAHWVVLPDWAALEHAAQQAKGATVLLDVGDPQAFDALCALVYRLRSRLAPSVKIIVRETSGKLRAHSEQALLHLGVTAVAYRELGFARLLRMIASARTLVHTQPVQGTMEQVLGAFAPAHVRGYQAPAAFEQAARQMLQRSRAVGLVHSLVHLQLLPRIAHVDALQACRVLRNGDLVTADAQGLQLFLFACTPSDVPYALNNMFALPLEQLFAAQTVDSSEVGIAHALQQLRTQAARLPDYTVALQAAAAAVVDLAVEPAAAPVVAAAPAAMTLLPPMAPPPPQTERAAQPWRAHPIGRRSTKILESSV</sequence>
<dbReference type="RefSeq" id="WP_207573917.1">
    <property type="nucleotide sequence ID" value="NZ_JAFNME010000001.1"/>
</dbReference>
<reference evidence="2" key="1">
    <citation type="submission" date="2021-03" db="EMBL/GenBank/DDBJ databases">
        <title>Comamonas denitrificans.</title>
        <authorList>
            <person name="Finster K."/>
        </authorList>
    </citation>
    <scope>NUCLEOTIDE SEQUENCE</scope>
    <source>
        <strain evidence="2">MM2021_4</strain>
    </source>
</reference>
<evidence type="ECO:0000313" key="2">
    <source>
        <dbReference type="EMBL" id="MBO1248361.1"/>
    </source>
</evidence>
<evidence type="ECO:0008006" key="4">
    <source>
        <dbReference type="Google" id="ProtNLM"/>
    </source>
</evidence>
<evidence type="ECO:0000313" key="3">
    <source>
        <dbReference type="Proteomes" id="UP000664731"/>
    </source>
</evidence>
<keyword evidence="3" id="KW-1185">Reference proteome</keyword>
<accession>A0A939GW18</accession>